<feature type="region of interest" description="Disordered" evidence="1">
    <location>
        <begin position="1"/>
        <end position="89"/>
    </location>
</feature>
<sequence>MGSGASKSTKVQTVPSSEADDDDVVVVSKIAPSDNPSTSAPSSLSKDKDHIKVAKNKTATNSDNDRLSPSIQKNMHRDDPTPTVTTTTAAAADLHYHGISDVASPAGISAPLAPLDRQSSVPSSIGPESKVSQRSSKASLVPPHTQEHGDAKAHFPGTEQPKTEEQLLLEAIDRKVEAKAKPDVPQPPGPPPGIDGLAPANRAGISVNVRDIDDAMNEIGSSLANINEESEHALQHRKPQVQFDPDKFRRANNGGLNPSPSKKRIALSEVIDAFGSLRAFSVVLHCPLCHVRV</sequence>
<feature type="compositionally biased region" description="Polar residues" evidence="1">
    <location>
        <begin position="34"/>
        <end position="44"/>
    </location>
</feature>
<dbReference type="InParanoid" id="F2UPY3"/>
<evidence type="ECO:0000313" key="2">
    <source>
        <dbReference type="EMBL" id="EGD79813.1"/>
    </source>
</evidence>
<feature type="compositionally biased region" description="Polar residues" evidence="1">
    <location>
        <begin position="1"/>
        <end position="16"/>
    </location>
</feature>
<dbReference type="GeneID" id="16069300"/>
<evidence type="ECO:0000313" key="3">
    <source>
        <dbReference type="Proteomes" id="UP000007799"/>
    </source>
</evidence>
<reference evidence="2" key="1">
    <citation type="submission" date="2009-08" db="EMBL/GenBank/DDBJ databases">
        <title>Annotation of Salpingoeca rosetta.</title>
        <authorList>
            <consortium name="The Broad Institute Genome Sequencing Platform"/>
            <person name="Russ C."/>
            <person name="Cuomo C."/>
            <person name="Burger G."/>
            <person name="Gray M.W."/>
            <person name="Holland P.W.H."/>
            <person name="King N."/>
            <person name="Lang F.B.F."/>
            <person name="Roger A.J."/>
            <person name="Ruiz-Trillo I."/>
            <person name="Young S.K."/>
            <person name="Zeng Q."/>
            <person name="Gargeya S."/>
            <person name="Alvarado L."/>
            <person name="Berlin A."/>
            <person name="Chapman S.B."/>
            <person name="Chen Z."/>
            <person name="Freedman E."/>
            <person name="Gellesch M."/>
            <person name="Goldberg J."/>
            <person name="Griggs A."/>
            <person name="Gujja S."/>
            <person name="Heilman E."/>
            <person name="Heiman D."/>
            <person name="Howarth C."/>
            <person name="Mehta T."/>
            <person name="Neiman D."/>
            <person name="Pearson M."/>
            <person name="Roberts A."/>
            <person name="Saif S."/>
            <person name="Shea T."/>
            <person name="Shenoy N."/>
            <person name="Sisk P."/>
            <person name="Stolte C."/>
            <person name="Sykes S."/>
            <person name="White J."/>
            <person name="Yandava C."/>
            <person name="Haas B."/>
            <person name="Nusbaum C."/>
            <person name="Birren B."/>
        </authorList>
    </citation>
    <scope>NUCLEOTIDE SEQUENCE [LARGE SCALE GENOMIC DNA]</scope>
    <source>
        <strain evidence="2">ATCC 50818</strain>
    </source>
</reference>
<dbReference type="EMBL" id="GL832988">
    <property type="protein sequence ID" value="EGD79813.1"/>
    <property type="molecule type" value="Genomic_DNA"/>
</dbReference>
<feature type="region of interest" description="Disordered" evidence="1">
    <location>
        <begin position="102"/>
        <end position="160"/>
    </location>
</feature>
<organism evidence="3">
    <name type="scientific">Salpingoeca rosetta (strain ATCC 50818 / BSB-021)</name>
    <dbReference type="NCBI Taxonomy" id="946362"/>
    <lineage>
        <taxon>Eukaryota</taxon>
        <taxon>Choanoflagellata</taxon>
        <taxon>Craspedida</taxon>
        <taxon>Salpingoecidae</taxon>
        <taxon>Salpingoeca</taxon>
    </lineage>
</organism>
<dbReference type="AlphaFoldDB" id="F2UPY3"/>
<feature type="compositionally biased region" description="Polar residues" evidence="1">
    <location>
        <begin position="57"/>
        <end position="73"/>
    </location>
</feature>
<gene>
    <name evidence="2" type="ORF">PTSG_10795</name>
</gene>
<accession>F2UPY3</accession>
<dbReference type="KEGG" id="sre:PTSG_10795"/>
<proteinExistence type="predicted"/>
<evidence type="ECO:0000256" key="1">
    <source>
        <dbReference type="SAM" id="MobiDB-lite"/>
    </source>
</evidence>
<dbReference type="Proteomes" id="UP000007799">
    <property type="component" value="Unassembled WGS sequence"/>
</dbReference>
<protein>
    <submittedName>
        <fullName evidence="2">Uncharacterized protein</fullName>
    </submittedName>
</protein>
<dbReference type="RefSeq" id="XP_004988761.1">
    <property type="nucleotide sequence ID" value="XM_004988704.1"/>
</dbReference>
<name>F2UPY3_SALR5</name>
<keyword evidence="3" id="KW-1185">Reference proteome</keyword>